<dbReference type="GO" id="GO:0003677">
    <property type="term" value="F:DNA binding"/>
    <property type="evidence" value="ECO:0007669"/>
    <property type="project" value="UniProtKB-KW"/>
</dbReference>
<evidence type="ECO:0000256" key="3">
    <source>
        <dbReference type="ARBA" id="ARBA00023163"/>
    </source>
</evidence>
<dbReference type="PROSITE" id="PS50995">
    <property type="entry name" value="HTH_MARR_2"/>
    <property type="match status" value="1"/>
</dbReference>
<proteinExistence type="predicted"/>
<dbReference type="PANTHER" id="PTHR33164:SF102">
    <property type="entry name" value="TRANSCRIPTIONAL REGULATORY PROTEIN"/>
    <property type="match status" value="1"/>
</dbReference>
<dbReference type="GO" id="GO:0003700">
    <property type="term" value="F:DNA-binding transcription factor activity"/>
    <property type="evidence" value="ECO:0007669"/>
    <property type="project" value="InterPro"/>
</dbReference>
<dbReference type="SMART" id="SM00347">
    <property type="entry name" value="HTH_MARR"/>
    <property type="match status" value="1"/>
</dbReference>
<dbReference type="InterPro" id="IPR036390">
    <property type="entry name" value="WH_DNA-bd_sf"/>
</dbReference>
<dbReference type="PROSITE" id="PS01117">
    <property type="entry name" value="HTH_MARR_1"/>
    <property type="match status" value="1"/>
</dbReference>
<dbReference type="GO" id="GO:0006950">
    <property type="term" value="P:response to stress"/>
    <property type="evidence" value="ECO:0007669"/>
    <property type="project" value="TreeGrafter"/>
</dbReference>
<protein>
    <recommendedName>
        <fullName evidence="4">HTH marR-type domain-containing protein</fullName>
    </recommendedName>
</protein>
<dbReference type="InterPro" id="IPR000835">
    <property type="entry name" value="HTH_MarR-typ"/>
</dbReference>
<keyword evidence="1" id="KW-0805">Transcription regulation</keyword>
<keyword evidence="6" id="KW-1185">Reference proteome</keyword>
<comment type="caution">
    <text evidence="5">The sequence shown here is derived from an EMBL/GenBank/DDBJ whole genome shotgun (WGS) entry which is preliminary data.</text>
</comment>
<organism evidence="5 6">
    <name type="scientific">Skermanella aerolata</name>
    <dbReference type="NCBI Taxonomy" id="393310"/>
    <lineage>
        <taxon>Bacteria</taxon>
        <taxon>Pseudomonadati</taxon>
        <taxon>Pseudomonadota</taxon>
        <taxon>Alphaproteobacteria</taxon>
        <taxon>Rhodospirillales</taxon>
        <taxon>Azospirillaceae</taxon>
        <taxon>Skermanella</taxon>
    </lineage>
</organism>
<dbReference type="InterPro" id="IPR023187">
    <property type="entry name" value="Tscrpt_reg_MarR-type_CS"/>
</dbReference>
<reference evidence="5 6" key="1">
    <citation type="submission" date="2019-07" db="EMBL/GenBank/DDBJ databases">
        <title>Whole genome shotgun sequence of Skermanella aerolata NBRC 106429.</title>
        <authorList>
            <person name="Hosoyama A."/>
            <person name="Uohara A."/>
            <person name="Ohji S."/>
            <person name="Ichikawa N."/>
        </authorList>
    </citation>
    <scope>NUCLEOTIDE SEQUENCE [LARGE SCALE GENOMIC DNA]</scope>
    <source>
        <strain evidence="5 6">NBRC 106429</strain>
    </source>
</reference>
<evidence type="ECO:0000259" key="4">
    <source>
        <dbReference type="PROSITE" id="PS50995"/>
    </source>
</evidence>
<dbReference type="AlphaFoldDB" id="A0A512DJ80"/>
<keyword evidence="2" id="KW-0238">DNA-binding</keyword>
<accession>A0A512DJ80</accession>
<dbReference type="PANTHER" id="PTHR33164">
    <property type="entry name" value="TRANSCRIPTIONAL REGULATOR, MARR FAMILY"/>
    <property type="match status" value="1"/>
</dbReference>
<dbReference type="InterPro" id="IPR039422">
    <property type="entry name" value="MarR/SlyA-like"/>
</dbReference>
<gene>
    <name evidence="5" type="ORF">SAE02_06690</name>
</gene>
<evidence type="ECO:0000256" key="2">
    <source>
        <dbReference type="ARBA" id="ARBA00023125"/>
    </source>
</evidence>
<dbReference type="Proteomes" id="UP000321523">
    <property type="component" value="Unassembled WGS sequence"/>
</dbReference>
<dbReference type="InterPro" id="IPR036388">
    <property type="entry name" value="WH-like_DNA-bd_sf"/>
</dbReference>
<evidence type="ECO:0000313" key="6">
    <source>
        <dbReference type="Proteomes" id="UP000321523"/>
    </source>
</evidence>
<name>A0A512DJ80_9PROT</name>
<evidence type="ECO:0000313" key="5">
    <source>
        <dbReference type="EMBL" id="GEO36521.1"/>
    </source>
</evidence>
<dbReference type="Gene3D" id="1.10.10.10">
    <property type="entry name" value="Winged helix-like DNA-binding domain superfamily/Winged helix DNA-binding domain"/>
    <property type="match status" value="1"/>
</dbReference>
<dbReference type="SUPFAM" id="SSF46785">
    <property type="entry name" value="Winged helix' DNA-binding domain"/>
    <property type="match status" value="1"/>
</dbReference>
<evidence type="ECO:0000256" key="1">
    <source>
        <dbReference type="ARBA" id="ARBA00023015"/>
    </source>
</evidence>
<feature type="domain" description="HTH marR-type" evidence="4">
    <location>
        <begin position="82"/>
        <end position="217"/>
    </location>
</feature>
<dbReference type="RefSeq" id="WP_308518100.1">
    <property type="nucleotide sequence ID" value="NZ_BJYZ01000002.1"/>
</dbReference>
<keyword evidence="3" id="KW-0804">Transcription</keyword>
<dbReference type="EMBL" id="BJYZ01000002">
    <property type="protein sequence ID" value="GEO36521.1"/>
    <property type="molecule type" value="Genomic_DNA"/>
</dbReference>
<sequence length="231" mass="26080">MKLYCLDEEYIVPNNGLALKHGGQPAQPGKVTHDVPSIPDRIDYPLRGTGEGGMTGLSRMEPDIADHGDDPRPGRASGTAIYHDIARIVERMHRRFLDVVRVELGRVGIDDISPVQVLMLMNIGTEELSVRDLMERGYYLGSNASYNLKQLVETGYVDRAPSLRDRRSARLRLSEKGMSLCGELRRLEATQADALIRTDDDSGDFDVTYRTLRKLERAWSDIIRYDGREFD</sequence>
<dbReference type="Pfam" id="PF12802">
    <property type="entry name" value="MarR_2"/>
    <property type="match status" value="1"/>
</dbReference>